<dbReference type="AlphaFoldDB" id="M9REX5"/>
<accession>M9REX5</accession>
<sequence length="85" mass="8886">MLKMTKLSTAVFALIPLIAGPAMAQDADPMIDVNGDGFYSYPEVGSMYPDITSVDFLAMDTTGDGLLDMAEVAAAQGVGLMPIPE</sequence>
<dbReference type="Gene3D" id="1.10.238.10">
    <property type="entry name" value="EF-hand"/>
    <property type="match status" value="1"/>
</dbReference>
<dbReference type="HOGENOM" id="CLU_182254_0_0_5"/>
<proteinExistence type="predicted"/>
<dbReference type="OrthoDB" id="5470953at2"/>
<dbReference type="KEGG" id="oat:OAN307_c27800"/>
<evidence type="ECO:0000313" key="3">
    <source>
        <dbReference type="Proteomes" id="UP000005307"/>
    </source>
</evidence>
<gene>
    <name evidence="2" type="ORF">OAN307_c27800</name>
</gene>
<reference evidence="2 3" key="1">
    <citation type="journal article" date="2013" name="PLoS ONE">
        <title>Poles Apart: Arctic and Antarctic Octadecabacter strains Share High Genome Plasticity and a New Type of Xanthorhodopsin.</title>
        <authorList>
            <person name="Vollmers J."/>
            <person name="Voget S."/>
            <person name="Dietrich S."/>
            <person name="Gollnow K."/>
            <person name="Smits M."/>
            <person name="Meyer K."/>
            <person name="Brinkhoff T."/>
            <person name="Simon M."/>
            <person name="Daniel R."/>
        </authorList>
    </citation>
    <scope>NUCLEOTIDE SEQUENCE [LARGE SCALE GENOMIC DNA]</scope>
    <source>
        <strain evidence="2 3">307</strain>
    </source>
</reference>
<keyword evidence="3" id="KW-1185">Reference proteome</keyword>
<evidence type="ECO:0000256" key="1">
    <source>
        <dbReference type="SAM" id="SignalP"/>
    </source>
</evidence>
<evidence type="ECO:0008006" key="4">
    <source>
        <dbReference type="Google" id="ProtNLM"/>
    </source>
</evidence>
<dbReference type="RefSeq" id="WP_015500352.1">
    <property type="nucleotide sequence ID" value="NC_020911.1"/>
</dbReference>
<organism evidence="2 3">
    <name type="scientific">Octadecabacter antarcticus 307</name>
    <dbReference type="NCBI Taxonomy" id="391626"/>
    <lineage>
        <taxon>Bacteria</taxon>
        <taxon>Pseudomonadati</taxon>
        <taxon>Pseudomonadota</taxon>
        <taxon>Alphaproteobacteria</taxon>
        <taxon>Rhodobacterales</taxon>
        <taxon>Roseobacteraceae</taxon>
        <taxon>Octadecabacter</taxon>
    </lineage>
</organism>
<dbReference type="STRING" id="391626.OAN307_c27800"/>
<feature type="chain" id="PRO_5004102269" description="EF-hand domain-containing protein" evidence="1">
    <location>
        <begin position="25"/>
        <end position="85"/>
    </location>
</feature>
<evidence type="ECO:0000313" key="2">
    <source>
        <dbReference type="EMBL" id="AGI68355.1"/>
    </source>
</evidence>
<keyword evidence="1" id="KW-0732">Signal</keyword>
<name>M9REX5_9RHOB</name>
<dbReference type="EMBL" id="CP003740">
    <property type="protein sequence ID" value="AGI68355.1"/>
    <property type="molecule type" value="Genomic_DNA"/>
</dbReference>
<protein>
    <recommendedName>
        <fullName evidence="4">EF-hand domain-containing protein</fullName>
    </recommendedName>
</protein>
<dbReference type="Proteomes" id="UP000005307">
    <property type="component" value="Chromosome"/>
</dbReference>
<feature type="signal peptide" evidence="1">
    <location>
        <begin position="1"/>
        <end position="24"/>
    </location>
</feature>